<dbReference type="PROSITE" id="PS00330">
    <property type="entry name" value="HEMOLYSIN_CALCIUM"/>
    <property type="match status" value="3"/>
</dbReference>
<dbReference type="PRINTS" id="PR00313">
    <property type="entry name" value="CABNDNGRPT"/>
</dbReference>
<comment type="caution">
    <text evidence="4">The sequence shown here is derived from an EMBL/GenBank/DDBJ whole genome shotgun (WGS) entry which is preliminary data.</text>
</comment>
<dbReference type="InterPro" id="IPR001343">
    <property type="entry name" value="Hemolysn_Ca-bd"/>
</dbReference>
<feature type="region of interest" description="Disordered" evidence="3">
    <location>
        <begin position="115"/>
        <end position="184"/>
    </location>
</feature>
<keyword evidence="5" id="KW-1185">Reference proteome</keyword>
<accession>A0ABT2WKP0</accession>
<dbReference type="RefSeq" id="WP_263386704.1">
    <property type="nucleotide sequence ID" value="NZ_JAOVQN010000001.1"/>
</dbReference>
<name>A0ABT2WKP0_9RHOB</name>
<evidence type="ECO:0000256" key="2">
    <source>
        <dbReference type="ARBA" id="ARBA00022525"/>
    </source>
</evidence>
<dbReference type="EMBL" id="JAOVQN010000001">
    <property type="protein sequence ID" value="MCU9836471.1"/>
    <property type="molecule type" value="Genomic_DNA"/>
</dbReference>
<proteinExistence type="predicted"/>
<dbReference type="InterPro" id="IPR011049">
    <property type="entry name" value="Serralysin-like_metalloprot_C"/>
</dbReference>
<protein>
    <submittedName>
        <fullName evidence="4">Calcium-binding protein</fullName>
    </submittedName>
</protein>
<reference evidence="4 5" key="1">
    <citation type="submission" date="2022-10" db="EMBL/GenBank/DDBJ databases">
        <title>Ruegeria sp. nov., isolated from ocean surface water.</title>
        <authorList>
            <person name="He W."/>
            <person name="Wang L."/>
            <person name="Zhang D.-F."/>
        </authorList>
    </citation>
    <scope>NUCLEOTIDE SEQUENCE [LARGE SCALE GENOMIC DNA]</scope>
    <source>
        <strain evidence="4 5">WL0004</strain>
    </source>
</reference>
<dbReference type="Pfam" id="PF00353">
    <property type="entry name" value="HemolysinCabind"/>
    <property type="match status" value="4"/>
</dbReference>
<evidence type="ECO:0000313" key="5">
    <source>
        <dbReference type="Proteomes" id="UP001321014"/>
    </source>
</evidence>
<evidence type="ECO:0000256" key="1">
    <source>
        <dbReference type="ARBA" id="ARBA00004613"/>
    </source>
</evidence>
<dbReference type="Gene3D" id="2.150.10.10">
    <property type="entry name" value="Serralysin-like metalloprotease, C-terminal"/>
    <property type="match status" value="3"/>
</dbReference>
<dbReference type="Proteomes" id="UP001321014">
    <property type="component" value="Unassembled WGS sequence"/>
</dbReference>
<dbReference type="InterPro" id="IPR018511">
    <property type="entry name" value="Hemolysin-typ_Ca-bd_CS"/>
</dbReference>
<dbReference type="SUPFAM" id="SSF51120">
    <property type="entry name" value="beta-Roll"/>
    <property type="match status" value="2"/>
</dbReference>
<comment type="subcellular location">
    <subcellularLocation>
        <location evidence="1">Secreted</location>
    </subcellularLocation>
</comment>
<evidence type="ECO:0000256" key="3">
    <source>
        <dbReference type="SAM" id="MobiDB-lite"/>
    </source>
</evidence>
<keyword evidence="2" id="KW-0964">Secreted</keyword>
<dbReference type="PANTHER" id="PTHR38340">
    <property type="entry name" value="S-LAYER PROTEIN"/>
    <property type="match status" value="1"/>
</dbReference>
<feature type="compositionally biased region" description="Acidic residues" evidence="3">
    <location>
        <begin position="126"/>
        <end position="138"/>
    </location>
</feature>
<feature type="compositionally biased region" description="Basic and acidic residues" evidence="3">
    <location>
        <begin position="161"/>
        <end position="177"/>
    </location>
</feature>
<gene>
    <name evidence="4" type="ORF">OEZ49_01700</name>
</gene>
<organism evidence="4 5">
    <name type="scientific">Ruegeria marisflavi</name>
    <dbReference type="NCBI Taxonomy" id="2984152"/>
    <lineage>
        <taxon>Bacteria</taxon>
        <taxon>Pseudomonadati</taxon>
        <taxon>Pseudomonadota</taxon>
        <taxon>Alphaproteobacteria</taxon>
        <taxon>Rhodobacterales</taxon>
        <taxon>Roseobacteraceae</taxon>
        <taxon>Ruegeria</taxon>
    </lineage>
</organism>
<sequence>MLMLASLLGLAAVGGMVLMSSGTDDNLSGEASGDDDFVPEHNTELLVELNSDAATGSETGDLTEYLLLPGTEEMDAIAGGTGNDQINGYDANDTLSGQDGNDTIFGAEGDDLIDGDAGDDLLHGEDGDDMLDGGDGDDSLFGHFGDDLLEGGAGQDNIHGGQDDDRLDGGADNDALHGGHGNDTLAGGTGADSLFGGFGSDVLFGVEGPNHAPLAAGDQDVDYLNGGDGQDTIFAGAGDIVTTGEGEDAVFAGHWVADGDPVQIMDFEPGVDQLQVIWNTESDTDPVIEISKDPDQPGLTRVIVEGEQIAVLHSENEVLPSDVLLIRENVLAQQNWPN</sequence>
<dbReference type="InterPro" id="IPR050557">
    <property type="entry name" value="RTX_toxin/Mannuronan_C5-epim"/>
</dbReference>
<evidence type="ECO:0000313" key="4">
    <source>
        <dbReference type="EMBL" id="MCU9836471.1"/>
    </source>
</evidence>
<dbReference type="PANTHER" id="PTHR38340:SF1">
    <property type="entry name" value="S-LAYER PROTEIN"/>
    <property type="match status" value="1"/>
</dbReference>